<evidence type="ECO:0000259" key="1">
    <source>
        <dbReference type="Pfam" id="PF16363"/>
    </source>
</evidence>
<dbReference type="OrthoDB" id="9779041at2"/>
<dbReference type="SUPFAM" id="SSF51735">
    <property type="entry name" value="NAD(P)-binding Rossmann-fold domains"/>
    <property type="match status" value="1"/>
</dbReference>
<dbReference type="Proteomes" id="UP000011135">
    <property type="component" value="Unassembled WGS sequence"/>
</dbReference>
<dbReference type="Gene3D" id="3.40.50.720">
    <property type="entry name" value="NAD(P)-binding Rossmann-like Domain"/>
    <property type="match status" value="1"/>
</dbReference>
<accession>L8JRQ2</accession>
<dbReference type="NCBIfam" id="TIGR02622">
    <property type="entry name" value="CDP_4_6_dhtase"/>
    <property type="match status" value="1"/>
</dbReference>
<dbReference type="InterPro" id="IPR036291">
    <property type="entry name" value="NAD(P)-bd_dom_sf"/>
</dbReference>
<name>L8JRQ2_9BACT</name>
<dbReference type="PATRIC" id="fig|1237149.3.peg.2322"/>
<feature type="domain" description="NAD(P)-binding" evidence="1">
    <location>
        <begin position="15"/>
        <end position="245"/>
    </location>
</feature>
<dbReference type="eggNOG" id="COG0451">
    <property type="taxonomic scope" value="Bacteria"/>
</dbReference>
<organism evidence="2 3">
    <name type="scientific">Fulvivirga imtechensis AK7</name>
    <dbReference type="NCBI Taxonomy" id="1237149"/>
    <lineage>
        <taxon>Bacteria</taxon>
        <taxon>Pseudomonadati</taxon>
        <taxon>Bacteroidota</taxon>
        <taxon>Cytophagia</taxon>
        <taxon>Cytophagales</taxon>
        <taxon>Fulvivirgaceae</taxon>
        <taxon>Fulvivirga</taxon>
    </lineage>
</organism>
<dbReference type="PANTHER" id="PTHR43000">
    <property type="entry name" value="DTDP-D-GLUCOSE 4,6-DEHYDRATASE-RELATED"/>
    <property type="match status" value="1"/>
</dbReference>
<sequence length="379" mass="42573">MQLAFDDIFKNKRVLVTGNTGFKGSWLTLWLSMLGAEVYGYSLQPPTKPSLFRILNLNKLINHEEADIRHFNRLKGTIKKVKPDIIFHLAAQSLVGESYLTPLETIEVNTMGPVNVMEAVRQLGEPTAVVMITSDKCYENKEWLHGYRETDPLGGYDPYSSSKGAAEVLIASWRNSFFPSDRIPVHGVRLASARAGNVIGGGDWAKDRIVPDCIRDLVKCGVIGVRNPHATRPWQHVLEPLHGYLHLGAKLLNVQNKNVVDYCEAFNFGPGVSSNRSVKELVESIIQYWGGGSWEWISPGMENHEASLLNLSVDKAFHKLQWIAKWDFDTTVQHTVEWYAHWKDGSSDLPDLTEQQIKDYELAESSSASAIKLEKVKSI</sequence>
<dbReference type="EMBL" id="AMZN01000036">
    <property type="protein sequence ID" value="ELR71646.1"/>
    <property type="molecule type" value="Genomic_DNA"/>
</dbReference>
<evidence type="ECO:0000313" key="3">
    <source>
        <dbReference type="Proteomes" id="UP000011135"/>
    </source>
</evidence>
<dbReference type="Pfam" id="PF16363">
    <property type="entry name" value="GDP_Man_Dehyd"/>
    <property type="match status" value="1"/>
</dbReference>
<dbReference type="STRING" id="1237149.C900_02454"/>
<dbReference type="AlphaFoldDB" id="L8JRQ2"/>
<dbReference type="InterPro" id="IPR013445">
    <property type="entry name" value="CDP_4_6_deHydtase"/>
</dbReference>
<dbReference type="Gene3D" id="3.90.25.10">
    <property type="entry name" value="UDP-galactose 4-epimerase, domain 1"/>
    <property type="match status" value="1"/>
</dbReference>
<reference evidence="2 3" key="1">
    <citation type="submission" date="2012-12" db="EMBL/GenBank/DDBJ databases">
        <title>Genome assembly of Fulvivirga imtechensis AK7.</title>
        <authorList>
            <person name="Nupur N."/>
            <person name="Khatri I."/>
            <person name="Kumar R."/>
            <person name="Subramanian S."/>
            <person name="Pinnaka A."/>
        </authorList>
    </citation>
    <scope>NUCLEOTIDE SEQUENCE [LARGE SCALE GENOMIC DNA]</scope>
    <source>
        <strain evidence="2 3">AK7</strain>
    </source>
</reference>
<keyword evidence="3" id="KW-1185">Reference proteome</keyword>
<comment type="caution">
    <text evidence="2">The sequence shown here is derived from an EMBL/GenBank/DDBJ whole genome shotgun (WGS) entry which is preliminary data.</text>
</comment>
<dbReference type="CDD" id="cd05252">
    <property type="entry name" value="CDP_GD_SDR_e"/>
    <property type="match status" value="1"/>
</dbReference>
<dbReference type="InterPro" id="IPR016040">
    <property type="entry name" value="NAD(P)-bd_dom"/>
</dbReference>
<protein>
    <submittedName>
        <fullName evidence="2">CDP-glucose 4,6-dehydratase</fullName>
    </submittedName>
</protein>
<gene>
    <name evidence="2" type="ORF">C900_02454</name>
</gene>
<evidence type="ECO:0000313" key="2">
    <source>
        <dbReference type="EMBL" id="ELR71646.1"/>
    </source>
</evidence>
<proteinExistence type="predicted"/>